<keyword evidence="2" id="KW-1185">Reference proteome</keyword>
<protein>
    <submittedName>
        <fullName evidence="1">Uncharacterized protein</fullName>
    </submittedName>
</protein>
<dbReference type="KEGG" id="palh:B1H58_08595"/>
<evidence type="ECO:0000313" key="1">
    <source>
        <dbReference type="EMBL" id="ARJ42077.1"/>
    </source>
</evidence>
<sequence>MLPLSCLFAFSRFSANPQRSLLTAWCELRNDFRHFDINRLGFVQMLDARYPYSRQRLLKTVASGGL</sequence>
<name>A0A1W6B4U3_9GAMM</name>
<dbReference type="STRING" id="1891675.B1H58_08595"/>
<accession>A0A1W6B4U3</accession>
<dbReference type="AlphaFoldDB" id="A0A1W6B4U3"/>
<organism evidence="1 2">
    <name type="scientific">Pantoea alhagi</name>
    <dbReference type="NCBI Taxonomy" id="1891675"/>
    <lineage>
        <taxon>Bacteria</taxon>
        <taxon>Pseudomonadati</taxon>
        <taxon>Pseudomonadota</taxon>
        <taxon>Gammaproteobacteria</taxon>
        <taxon>Enterobacterales</taxon>
        <taxon>Erwiniaceae</taxon>
        <taxon>Pantoea</taxon>
    </lineage>
</organism>
<dbReference type="Proteomes" id="UP000192900">
    <property type="component" value="Chromosome"/>
</dbReference>
<dbReference type="EMBL" id="CP019706">
    <property type="protein sequence ID" value="ARJ42077.1"/>
    <property type="molecule type" value="Genomic_DNA"/>
</dbReference>
<evidence type="ECO:0000313" key="2">
    <source>
        <dbReference type="Proteomes" id="UP000192900"/>
    </source>
</evidence>
<proteinExistence type="predicted"/>
<gene>
    <name evidence="1" type="ORF">B1H58_08595</name>
</gene>
<reference evidence="1 2" key="1">
    <citation type="submission" date="2017-02" db="EMBL/GenBank/DDBJ databases">
        <title>Complete genome sequence of the drought resistance-promoting endophyte Pantoea alhagi LTYR-11Z.</title>
        <authorList>
            <person name="Zhang L."/>
        </authorList>
    </citation>
    <scope>NUCLEOTIDE SEQUENCE [LARGE SCALE GENOMIC DNA]</scope>
    <source>
        <strain evidence="1 2">LTYR-11Z</strain>
    </source>
</reference>